<dbReference type="InterPro" id="IPR004385">
    <property type="entry name" value="NDP_pyrophosphatase"/>
</dbReference>
<comment type="similarity">
    <text evidence="2">Belongs to the Nudix hydrolase family. NudF subfamily.</text>
</comment>
<evidence type="ECO:0000256" key="11">
    <source>
        <dbReference type="ARBA" id="ARBA00033056"/>
    </source>
</evidence>
<dbReference type="GO" id="GO:0046872">
    <property type="term" value="F:metal ion binding"/>
    <property type="evidence" value="ECO:0007669"/>
    <property type="project" value="UniProtKB-KW"/>
</dbReference>
<evidence type="ECO:0000256" key="9">
    <source>
        <dbReference type="ARBA" id="ARBA00030162"/>
    </source>
</evidence>
<dbReference type="GO" id="GO:0006753">
    <property type="term" value="P:nucleoside phosphate metabolic process"/>
    <property type="evidence" value="ECO:0007669"/>
    <property type="project" value="TreeGrafter"/>
</dbReference>
<dbReference type="Pfam" id="PF00293">
    <property type="entry name" value="NUDIX"/>
    <property type="match status" value="1"/>
</dbReference>
<evidence type="ECO:0000313" key="17">
    <source>
        <dbReference type="Proteomes" id="UP000606935"/>
    </source>
</evidence>
<evidence type="ECO:0000256" key="6">
    <source>
        <dbReference type="ARBA" id="ARBA00022801"/>
    </source>
</evidence>
<gene>
    <name evidence="16" type="ORF">GCM10010982_02270</name>
</gene>
<dbReference type="EMBL" id="BMLS01000001">
    <property type="protein sequence ID" value="GGO63970.1"/>
    <property type="molecule type" value="Genomic_DNA"/>
</dbReference>
<feature type="binding site" evidence="13">
    <location>
        <position position="115"/>
    </location>
    <ligand>
        <name>Mg(2+)</name>
        <dbReference type="ChEBI" id="CHEBI:18420"/>
        <label>1</label>
    </ligand>
</feature>
<evidence type="ECO:0000313" key="16">
    <source>
        <dbReference type="EMBL" id="GGO63970.1"/>
    </source>
</evidence>
<evidence type="ECO:0000256" key="4">
    <source>
        <dbReference type="ARBA" id="ARBA00013297"/>
    </source>
</evidence>
<keyword evidence="7 13" id="KW-0460">Magnesium</keyword>
<feature type="short sequence motif" description="Nudix box" evidence="14">
    <location>
        <begin position="116"/>
        <end position="138"/>
    </location>
</feature>
<dbReference type="SUPFAM" id="SSF55811">
    <property type="entry name" value="Nudix"/>
    <property type="match status" value="1"/>
</dbReference>
<reference evidence="16" key="1">
    <citation type="journal article" date="2014" name="Int. J. Syst. Evol. Microbiol.">
        <title>Complete genome sequence of Corynebacterium casei LMG S-19264T (=DSM 44701T), isolated from a smear-ripened cheese.</title>
        <authorList>
            <consortium name="US DOE Joint Genome Institute (JGI-PGF)"/>
            <person name="Walter F."/>
            <person name="Albersmeier A."/>
            <person name="Kalinowski J."/>
            <person name="Ruckert C."/>
        </authorList>
    </citation>
    <scope>NUCLEOTIDE SEQUENCE</scope>
    <source>
        <strain evidence="16">CGMCC 1.7086</strain>
    </source>
</reference>
<evidence type="ECO:0000256" key="2">
    <source>
        <dbReference type="ARBA" id="ARBA00007482"/>
    </source>
</evidence>
<evidence type="ECO:0000256" key="14">
    <source>
        <dbReference type="PIRSR" id="PIRSR604385-3"/>
    </source>
</evidence>
<dbReference type="NCBIfam" id="NF008003">
    <property type="entry name" value="PRK10729.1"/>
    <property type="match status" value="1"/>
</dbReference>
<dbReference type="GO" id="GO:0005829">
    <property type="term" value="C:cytosol"/>
    <property type="evidence" value="ECO:0007669"/>
    <property type="project" value="TreeGrafter"/>
</dbReference>
<proteinExistence type="inferred from homology"/>
<dbReference type="GO" id="GO:0019144">
    <property type="term" value="F:ADP-sugar diphosphatase activity"/>
    <property type="evidence" value="ECO:0007669"/>
    <property type="project" value="TreeGrafter"/>
</dbReference>
<evidence type="ECO:0000256" key="8">
    <source>
        <dbReference type="ARBA" id="ARBA00025164"/>
    </source>
</evidence>
<dbReference type="CDD" id="cd24155">
    <property type="entry name" value="NUDIX_ADPRase"/>
    <property type="match status" value="1"/>
</dbReference>
<comment type="function">
    <text evidence="8">Acts on ADP-mannose and ADP-glucose as well as ADP-ribose. Prevents glycogen biosynthesis. The reaction catalyzed by this enzyme is a limiting step of the gluconeogenic process.</text>
</comment>
<dbReference type="Gene3D" id="3.90.79.10">
    <property type="entry name" value="Nucleoside Triphosphate Pyrophosphohydrolase"/>
    <property type="match status" value="1"/>
</dbReference>
<dbReference type="PANTHER" id="PTHR11839:SF5">
    <property type="entry name" value="ADP-RIBOSE PYROPHOSPHATASE"/>
    <property type="match status" value="1"/>
</dbReference>
<keyword evidence="17" id="KW-1185">Reference proteome</keyword>
<keyword evidence="6" id="KW-0378">Hydrolase</keyword>
<dbReference type="InterPro" id="IPR020084">
    <property type="entry name" value="NUDIX_hydrolase_CS"/>
</dbReference>
<dbReference type="PROSITE" id="PS51462">
    <property type="entry name" value="NUDIX"/>
    <property type="match status" value="1"/>
</dbReference>
<dbReference type="AlphaFoldDB" id="A0A918DG11"/>
<dbReference type="EC" id="3.6.1.13" evidence="3"/>
<evidence type="ECO:0000256" key="3">
    <source>
        <dbReference type="ARBA" id="ARBA00012453"/>
    </source>
</evidence>
<protein>
    <recommendedName>
        <fullName evidence="4">ADP-ribose pyrophosphatase</fullName>
        <ecNumber evidence="3">3.6.1.13</ecNumber>
    </recommendedName>
    <alternativeName>
        <fullName evidence="9">ADP-ribose diphosphatase</fullName>
    </alternativeName>
    <alternativeName>
        <fullName evidence="11">ADP-ribose phosphohydrolase</fullName>
    </alternativeName>
    <alternativeName>
        <fullName evidence="10">Adenosine diphosphoribose pyrophosphatase</fullName>
    </alternativeName>
</protein>
<evidence type="ECO:0000256" key="10">
    <source>
        <dbReference type="ARBA" id="ARBA00030308"/>
    </source>
</evidence>
<dbReference type="GO" id="GO:0019693">
    <property type="term" value="P:ribose phosphate metabolic process"/>
    <property type="evidence" value="ECO:0007669"/>
    <property type="project" value="TreeGrafter"/>
</dbReference>
<comment type="catalytic activity">
    <reaction evidence="12">
        <text>ADP-D-ribose + H2O = D-ribose 5-phosphate + AMP + 2 H(+)</text>
        <dbReference type="Rhea" id="RHEA:10412"/>
        <dbReference type="ChEBI" id="CHEBI:15377"/>
        <dbReference type="ChEBI" id="CHEBI:15378"/>
        <dbReference type="ChEBI" id="CHEBI:57967"/>
        <dbReference type="ChEBI" id="CHEBI:78346"/>
        <dbReference type="ChEBI" id="CHEBI:456215"/>
        <dbReference type="EC" id="3.6.1.13"/>
    </reaction>
</comment>
<organism evidence="16 17">
    <name type="scientific">Bowmanella pacifica</name>
    <dbReference type="NCBI Taxonomy" id="502051"/>
    <lineage>
        <taxon>Bacteria</taxon>
        <taxon>Pseudomonadati</taxon>
        <taxon>Pseudomonadota</taxon>
        <taxon>Gammaproteobacteria</taxon>
        <taxon>Alteromonadales</taxon>
        <taxon>Alteromonadaceae</taxon>
        <taxon>Bowmanella</taxon>
    </lineage>
</organism>
<feature type="binding site" evidence="13">
    <location>
        <position position="183"/>
    </location>
    <ligand>
        <name>Mg(2+)</name>
        <dbReference type="ChEBI" id="CHEBI:18420"/>
        <label>1</label>
    </ligand>
</feature>
<dbReference type="Proteomes" id="UP000606935">
    <property type="component" value="Unassembled WGS sequence"/>
</dbReference>
<evidence type="ECO:0000259" key="15">
    <source>
        <dbReference type="PROSITE" id="PS51462"/>
    </source>
</evidence>
<evidence type="ECO:0000256" key="1">
    <source>
        <dbReference type="ARBA" id="ARBA00001946"/>
    </source>
</evidence>
<name>A0A918DG11_9ALTE</name>
<keyword evidence="5 13" id="KW-0479">Metal-binding</keyword>
<comment type="caution">
    <text evidence="16">The sequence shown here is derived from an EMBL/GenBank/DDBJ whole genome shotgun (WGS) entry which is preliminary data.</text>
</comment>
<feature type="domain" description="Nudix hydrolase" evidence="15">
    <location>
        <begin position="74"/>
        <end position="217"/>
    </location>
</feature>
<evidence type="ECO:0000256" key="13">
    <source>
        <dbReference type="PIRSR" id="PIRSR604385-2"/>
    </source>
</evidence>
<accession>A0A918DG11</accession>
<dbReference type="NCBIfam" id="TIGR00052">
    <property type="entry name" value="nudix-type nucleoside diphosphatase, YffH/AdpP family"/>
    <property type="match status" value="1"/>
</dbReference>
<dbReference type="PANTHER" id="PTHR11839">
    <property type="entry name" value="UDP/ADP-SUGAR PYROPHOSPHATASE"/>
    <property type="match status" value="1"/>
</dbReference>
<reference evidence="16" key="2">
    <citation type="submission" date="2020-09" db="EMBL/GenBank/DDBJ databases">
        <authorList>
            <person name="Sun Q."/>
            <person name="Zhou Y."/>
        </authorList>
    </citation>
    <scope>NUCLEOTIDE SEQUENCE</scope>
    <source>
        <strain evidence="16">CGMCC 1.7086</strain>
    </source>
</reference>
<dbReference type="InterPro" id="IPR015797">
    <property type="entry name" value="NUDIX_hydrolase-like_dom_sf"/>
</dbReference>
<evidence type="ECO:0000256" key="7">
    <source>
        <dbReference type="ARBA" id="ARBA00022842"/>
    </source>
</evidence>
<evidence type="ECO:0000256" key="12">
    <source>
        <dbReference type="ARBA" id="ARBA00049546"/>
    </source>
</evidence>
<feature type="binding site" evidence="13">
    <location>
        <position position="131"/>
    </location>
    <ligand>
        <name>Mg(2+)</name>
        <dbReference type="ChEBI" id="CHEBI:18420"/>
        <label>1</label>
    </ligand>
</feature>
<dbReference type="InterPro" id="IPR000086">
    <property type="entry name" value="NUDIX_hydrolase_dom"/>
</dbReference>
<feature type="binding site" evidence="13">
    <location>
        <position position="135"/>
    </location>
    <ligand>
        <name>Mg(2+)</name>
        <dbReference type="ChEBI" id="CHEBI:18420"/>
        <label>1</label>
    </ligand>
</feature>
<comment type="cofactor">
    <cofactor evidence="1 13">
        <name>Mg(2+)</name>
        <dbReference type="ChEBI" id="CHEBI:18420"/>
    </cofactor>
</comment>
<evidence type="ECO:0000256" key="5">
    <source>
        <dbReference type="ARBA" id="ARBA00022723"/>
    </source>
</evidence>
<dbReference type="GO" id="GO:0047631">
    <property type="term" value="F:ADP-ribose diphosphatase activity"/>
    <property type="evidence" value="ECO:0007669"/>
    <property type="project" value="UniProtKB-EC"/>
</dbReference>
<sequence length="229" mass="25770">MLCQAGDGYARLSATIYQKIEQSLKGIPGNCDDKVQMLDKQPLYKGFFTMLKYSFRHKLFAGGWSNVLHREIFERGHAVAVLPYDPIRDEIVLIEQFRVGAMATSDNPWLFECIAGIIDKGESPEQVCLREAQEEAGLHITRLHPMLSYLSSPGGTTERLYLYVGQCDASQAQGVHGLAEEGEDIRVHRMPSEQALAMLSNGQVDNAATLISLQWFALHKQQLIERWCE</sequence>
<dbReference type="PROSITE" id="PS00893">
    <property type="entry name" value="NUDIX_BOX"/>
    <property type="match status" value="1"/>
</dbReference>